<dbReference type="RefSeq" id="WP_278016940.1">
    <property type="nucleotide sequence ID" value="NZ_CP121106.1"/>
</dbReference>
<keyword evidence="2" id="KW-1185">Reference proteome</keyword>
<accession>A0ABY8FVH6</accession>
<evidence type="ECO:0000313" key="2">
    <source>
        <dbReference type="Proteomes" id="UP001215827"/>
    </source>
</evidence>
<name>A0ABY8FVH6_9SPHN</name>
<reference evidence="1 2" key="1">
    <citation type="submission" date="2023-03" db="EMBL/GenBank/DDBJ databases">
        <title>Altererythrobacter sp. CAU 1644 isolated from sand.</title>
        <authorList>
            <person name="Kim W."/>
        </authorList>
    </citation>
    <scope>NUCLEOTIDE SEQUENCE [LARGE SCALE GENOMIC DNA]</scope>
    <source>
        <strain evidence="1 2">CAU 1644</strain>
    </source>
</reference>
<proteinExistence type="predicted"/>
<dbReference type="Proteomes" id="UP001215827">
    <property type="component" value="Chromosome"/>
</dbReference>
<gene>
    <name evidence="1" type="ORF">P7228_04085</name>
</gene>
<organism evidence="1 2">
    <name type="scientific">Altererythrobacter arenosus</name>
    <dbReference type="NCBI Taxonomy" id="3032592"/>
    <lineage>
        <taxon>Bacteria</taxon>
        <taxon>Pseudomonadati</taxon>
        <taxon>Pseudomonadota</taxon>
        <taxon>Alphaproteobacteria</taxon>
        <taxon>Sphingomonadales</taxon>
        <taxon>Erythrobacteraceae</taxon>
        <taxon>Altererythrobacter</taxon>
    </lineage>
</organism>
<sequence length="201" mass="21399">MRLMPTAMALLAGCADGSPTPPQPESEQAGETIYRAGEAPDEIEAHLVRMKSVIRQDLKIAFDKRCEGITAPDDAFIPIEITGGGLPELALSMGLVECNIGPTVFSGTGGVNVQFWIGSGGPVRLLLEQQMHGFTPGDGYLQAVQHGATCPGGAGPDSCIVTYRWNDNGRRLEVASMVLGSDAPMPPAMNYDIEDLTRRSR</sequence>
<evidence type="ECO:0000313" key="1">
    <source>
        <dbReference type="EMBL" id="WFL78250.1"/>
    </source>
</evidence>
<dbReference type="EMBL" id="CP121106">
    <property type="protein sequence ID" value="WFL78250.1"/>
    <property type="molecule type" value="Genomic_DNA"/>
</dbReference>
<protein>
    <submittedName>
        <fullName evidence="1">Uncharacterized protein</fullName>
    </submittedName>
</protein>